<name>A0ABQ2NUF1_9BACI</name>
<organism evidence="1 2">
    <name type="scientific">Oceanobacillus neutriphilus</name>
    <dbReference type="NCBI Taxonomy" id="531815"/>
    <lineage>
        <taxon>Bacteria</taxon>
        <taxon>Bacillati</taxon>
        <taxon>Bacillota</taxon>
        <taxon>Bacilli</taxon>
        <taxon>Bacillales</taxon>
        <taxon>Bacillaceae</taxon>
        <taxon>Oceanobacillus</taxon>
    </lineage>
</organism>
<protein>
    <recommendedName>
        <fullName evidence="3">DUF2877 domain-containing protein</fullName>
    </recommendedName>
</protein>
<comment type="caution">
    <text evidence="1">The sequence shown here is derived from an EMBL/GenBank/DDBJ whole genome shotgun (WGS) entry which is preliminary data.</text>
</comment>
<proteinExistence type="predicted"/>
<evidence type="ECO:0000313" key="1">
    <source>
        <dbReference type="EMBL" id="GGP10798.1"/>
    </source>
</evidence>
<keyword evidence="2" id="KW-1185">Reference proteome</keyword>
<dbReference type="RefSeq" id="WP_204799042.1">
    <property type="nucleotide sequence ID" value="NZ_BMLW01000005.1"/>
</dbReference>
<dbReference type="Proteomes" id="UP000641206">
    <property type="component" value="Unassembled WGS sequence"/>
</dbReference>
<dbReference type="EMBL" id="BMLW01000005">
    <property type="protein sequence ID" value="GGP10798.1"/>
    <property type="molecule type" value="Genomic_DNA"/>
</dbReference>
<gene>
    <name evidence="1" type="ORF">GCM10011346_20350</name>
</gene>
<evidence type="ECO:0008006" key="3">
    <source>
        <dbReference type="Google" id="ProtNLM"/>
    </source>
</evidence>
<sequence length="280" mass="32133">MNIKVFTYDEAIFSDLMEQQLFCLQRFNHTINFGVNNEILLTLTTNKNAFAPYTIILDQNNLSYFSDTSLFVHKDRRIAFENQDNIYLEKERGQHCYPIVHLEKNESVVFFVELIESKITAEKNDTGCQPLEIYSKQRIKEKMNCFKQAWEKEDMDMALEQLTQILGLGVGLTPTGDDFITGLFASLYAKSAFPAHFSQLACIAKEKTNPVSYAEIREAIKGRFAQLIQNIFITILRGNVHEMLIEIEQLKALGSTSGKDILWGIVFGLNLFRKEPDYGN</sequence>
<evidence type="ECO:0000313" key="2">
    <source>
        <dbReference type="Proteomes" id="UP000641206"/>
    </source>
</evidence>
<reference evidence="2" key="1">
    <citation type="journal article" date="2019" name="Int. J. Syst. Evol. Microbiol.">
        <title>The Global Catalogue of Microorganisms (GCM) 10K type strain sequencing project: providing services to taxonomists for standard genome sequencing and annotation.</title>
        <authorList>
            <consortium name="The Broad Institute Genomics Platform"/>
            <consortium name="The Broad Institute Genome Sequencing Center for Infectious Disease"/>
            <person name="Wu L."/>
            <person name="Ma J."/>
        </authorList>
    </citation>
    <scope>NUCLEOTIDE SEQUENCE [LARGE SCALE GENOMIC DNA]</scope>
    <source>
        <strain evidence="2">CGMCC 1.7693</strain>
    </source>
</reference>
<accession>A0ABQ2NUF1</accession>
<dbReference type="Pfam" id="PF11392">
    <property type="entry name" value="AllH"/>
    <property type="match status" value="1"/>
</dbReference>
<dbReference type="InterPro" id="IPR021530">
    <property type="entry name" value="AllH-like"/>
</dbReference>